<dbReference type="Proteomes" id="UP000034838">
    <property type="component" value="Unassembled WGS sequence"/>
</dbReference>
<keyword evidence="3" id="KW-1185">Reference proteome</keyword>
<sequence length="319" mass="33763">MPSQDLDALFGDGHTDASEIRPSWTPNGAKGQGSLDGRCRIMSGTGPYGRQVDIHVHRLAGDVRTDNVPWSDEFLSAALTPLGGGVLGMASDTRAWAALPSTCVDPVTSGGYAVVDVRMGYDGFWKNDSLTRRNARQKALSRTVVHVVNGTMAALGCSGTLREPGSPEAMPVPRPVHAGGPVCGVPGVRLPDETGSDPQARVSVGDERPARTCDILTGVGDHPQYRLQTVQDPNLAQAVGAGVHTGPGITRKGGREAIGTYSPAIADVSTKCRGRTVLFLAQQTYGLYGYTFIRRAFPAYVTAEAKRLDCGPLEIRIPD</sequence>
<evidence type="ECO:0000313" key="3">
    <source>
        <dbReference type="Proteomes" id="UP000034838"/>
    </source>
</evidence>
<proteinExistence type="predicted"/>
<dbReference type="AlphaFoldDB" id="A0A1J4PY84"/>
<gene>
    <name evidence="2" type="ORF">VT52_019430</name>
</gene>
<evidence type="ECO:0000313" key="2">
    <source>
        <dbReference type="EMBL" id="OIK25891.1"/>
    </source>
</evidence>
<comment type="caution">
    <text evidence="2">The sequence shown here is derived from an EMBL/GenBank/DDBJ whole genome shotgun (WGS) entry which is preliminary data.</text>
</comment>
<accession>A0A1J4PY84</accession>
<evidence type="ECO:0000256" key="1">
    <source>
        <dbReference type="SAM" id="MobiDB-lite"/>
    </source>
</evidence>
<reference evidence="2" key="1">
    <citation type="submission" date="2016-10" db="EMBL/GenBank/DDBJ databases">
        <title>Genome sequence of Streptomyces malaysiense MUSC 136.</title>
        <authorList>
            <person name="Lee L.-H."/>
            <person name="Ser H.-L."/>
        </authorList>
    </citation>
    <scope>NUCLEOTIDE SEQUENCE [LARGE SCALE GENOMIC DNA]</scope>
    <source>
        <strain evidence="2">MUSC 136</strain>
    </source>
</reference>
<dbReference type="EMBL" id="LBDA02000047">
    <property type="protein sequence ID" value="OIK25891.1"/>
    <property type="molecule type" value="Genomic_DNA"/>
</dbReference>
<organism evidence="2 3">
    <name type="scientific">Streptomyces malaysiense</name>
    <dbReference type="NCBI Taxonomy" id="1428626"/>
    <lineage>
        <taxon>Bacteria</taxon>
        <taxon>Bacillati</taxon>
        <taxon>Actinomycetota</taxon>
        <taxon>Actinomycetes</taxon>
        <taxon>Kitasatosporales</taxon>
        <taxon>Streptomycetaceae</taxon>
        <taxon>Streptomyces</taxon>
    </lineage>
</organism>
<feature type="region of interest" description="Disordered" evidence="1">
    <location>
        <begin position="11"/>
        <end position="34"/>
    </location>
</feature>
<name>A0A1J4PY84_9ACTN</name>
<protein>
    <submittedName>
        <fullName evidence="2">Uncharacterized protein</fullName>
    </submittedName>
</protein>